<accession>A0A221JY58</accession>
<dbReference type="AlphaFoldDB" id="A0A221JY58"/>
<reference evidence="2 3" key="1">
    <citation type="submission" date="2017-07" db="EMBL/GenBank/DDBJ databases">
        <title>Genome Sequence of Sulfitobacter pseudonitzschiae Strain SMR1 Isolated from a culture of the Diatom Skeletonema marinoi.</title>
        <authorList>
            <person name="Topel M."/>
            <person name="Pinder M.I.M."/>
            <person name="Johansson O.N."/>
            <person name="Kourtchenko O."/>
            <person name="Godhe A."/>
            <person name="Clarke A.K."/>
        </authorList>
    </citation>
    <scope>NUCLEOTIDE SEQUENCE [LARGE SCALE GENOMIC DNA]</scope>
    <source>
        <strain evidence="2 3">SMR1</strain>
    </source>
</reference>
<proteinExistence type="predicted"/>
<protein>
    <submittedName>
        <fullName evidence="2">Putative cyclase</fullName>
    </submittedName>
</protein>
<dbReference type="PANTHER" id="PTHR34861">
    <property type="match status" value="1"/>
</dbReference>
<evidence type="ECO:0000313" key="2">
    <source>
        <dbReference type="EMBL" id="ASM71669.1"/>
    </source>
</evidence>
<dbReference type="SUPFAM" id="SSF102198">
    <property type="entry name" value="Putative cyclase"/>
    <property type="match status" value="1"/>
</dbReference>
<keyword evidence="3" id="KW-1185">Reference proteome</keyword>
<organism evidence="2 3">
    <name type="scientific">Pseudosulfitobacter pseudonitzschiae</name>
    <dbReference type="NCBI Taxonomy" id="1402135"/>
    <lineage>
        <taxon>Bacteria</taxon>
        <taxon>Pseudomonadati</taxon>
        <taxon>Pseudomonadota</taxon>
        <taxon>Alphaproteobacteria</taxon>
        <taxon>Rhodobacterales</taxon>
        <taxon>Roseobacteraceae</taxon>
        <taxon>Pseudosulfitobacter</taxon>
    </lineage>
</organism>
<dbReference type="Gene3D" id="3.50.30.50">
    <property type="entry name" value="Putative cyclase"/>
    <property type="match status" value="1"/>
</dbReference>
<dbReference type="GO" id="GO:0004061">
    <property type="term" value="F:arylformamidase activity"/>
    <property type="evidence" value="ECO:0007669"/>
    <property type="project" value="InterPro"/>
</dbReference>
<evidence type="ECO:0000313" key="3">
    <source>
        <dbReference type="Proteomes" id="UP000199754"/>
    </source>
</evidence>
<name>A0A221JY58_9RHOB</name>
<dbReference type="Proteomes" id="UP000199754">
    <property type="component" value="Chromosome"/>
</dbReference>
<dbReference type="STRING" id="1402135.SAMN05444149_10575"/>
<dbReference type="InterPro" id="IPR007325">
    <property type="entry name" value="KFase/CYL"/>
</dbReference>
<dbReference type="RefSeq" id="WP_089419687.1">
    <property type="nucleotide sequence ID" value="NZ_CP022415.1"/>
</dbReference>
<dbReference type="KEGG" id="spse:SULPSESMR1_00838"/>
<dbReference type="EMBL" id="CP022415">
    <property type="protein sequence ID" value="ASM71669.1"/>
    <property type="molecule type" value="Genomic_DNA"/>
</dbReference>
<dbReference type="GO" id="GO:0019441">
    <property type="term" value="P:L-tryptophan catabolic process to kynurenine"/>
    <property type="evidence" value="ECO:0007669"/>
    <property type="project" value="InterPro"/>
</dbReference>
<feature type="region of interest" description="Disordered" evidence="1">
    <location>
        <begin position="1"/>
        <end position="20"/>
    </location>
</feature>
<dbReference type="PANTHER" id="PTHR34861:SF10">
    <property type="entry name" value="CYCLASE"/>
    <property type="match status" value="1"/>
</dbReference>
<evidence type="ECO:0000256" key="1">
    <source>
        <dbReference type="SAM" id="MobiDB-lite"/>
    </source>
</evidence>
<dbReference type="InterPro" id="IPR037175">
    <property type="entry name" value="KFase_sf"/>
</dbReference>
<gene>
    <name evidence="2" type="ORF">SULPSESMR1_00838</name>
</gene>
<dbReference type="OrthoDB" id="7067800at2"/>
<sequence>MTQPRWTNRPPGSNWGDFGPDDQIGRLNLMDRAKVKQGLAEAVEGITFCLSLPLDYPGGSGLNPRRKPPVVRPTLREGAVNFNATIPGASDVLCDDLAILHLQYSTQWDALCHVGGQFDTTGDGNTRKVFYNGYRAGEDIIGPDAMDDAGVGPNMKPHSTSQATALGIENAAAHGIQGRGVMVDLRAHFGDDRTLVNYDMLMRVMEADGVRVEQGDMLVLHTGFAQVILDMNKDPDEDRLHNACAVLDGRDARLLQWITDSGVAAIAADNYAVEGYPATPGEGCCSTLPLHEHCLFKNGIMLGELWHLTPLADWLRANGRSRFLITAPPLRLPAAVGSPVTPVATV</sequence>
<dbReference type="Pfam" id="PF04199">
    <property type="entry name" value="Cyclase"/>
    <property type="match status" value="1"/>
</dbReference>